<proteinExistence type="predicted"/>
<dbReference type="GO" id="GO:0034506">
    <property type="term" value="C:chromosome, centromeric core domain"/>
    <property type="evidence" value="ECO:0007669"/>
    <property type="project" value="TreeGrafter"/>
</dbReference>
<dbReference type="Pfam" id="PF09779">
    <property type="entry name" value="Ima1_N"/>
    <property type="match status" value="1"/>
</dbReference>
<dbReference type="InterPro" id="IPR018617">
    <property type="entry name" value="Ima1_N"/>
</dbReference>
<sequence>MAPSLRGRLVCFYCGSKSDRTRTANIRSWQCKKCEAVNHLDENGEITDPPTPSESLTKTRYAQSIQRPTSPVFDVPDDTLFCKTYAPDYSEYERAFPEFQRGLEERYPQVCEDCEPRVRARINKTTYAAKTDHLRRMMERTREGRIVYRSSSWRSYIYFFGGVAWLASCAGQTVWNGIGLWVSKKGHVYDGIREVEMTLSRSSCLQQVIQGSVLSPGCIELADRLAYFALILGFVSILWNPRLQESLTRRGGQIVGKRDYYFLQILLLGGRCASYMYLTRTINELDLLVVRVIHATSLFLGLLFNIISFRSIRTDFSTRVLFQESPEPLVARRAQQTSSITESNKLNGELYTLVAKPSTRPFSIDDFAPRVQQQPPLYQPPTPPPDEDDDEAMDWTPSQETNFRPTSIYRNLDSAAQQAEQSQESPFHGRLPPNIVSQNHRLRNPPNQPTFRKASAKQKQAFFNTPNKRAGRDDDSDAASVAETTIADFSPMKFTSPKFFPQSDHHAETGLEDILARSFTIAEEPAEVRQNQKKVRTVKDQRRLAASGSVNWTRMLICCIILGFCVLWARTGYQYPNHQLWLRTTQGWIFEKRNPEMDVELSPVE</sequence>
<dbReference type="GO" id="GO:0071765">
    <property type="term" value="P:nuclear inner membrane organization"/>
    <property type="evidence" value="ECO:0007669"/>
    <property type="project" value="InterPro"/>
</dbReference>
<keyword evidence="4 7" id="KW-0472">Membrane</keyword>
<feature type="transmembrane region" description="Helical" evidence="7">
    <location>
        <begin position="155"/>
        <end position="175"/>
    </location>
</feature>
<dbReference type="AlphaFoldDB" id="A0AA39V3G6"/>
<dbReference type="EMBL" id="JAFEKC020000005">
    <property type="protein sequence ID" value="KAK0514618.1"/>
    <property type="molecule type" value="Genomic_DNA"/>
</dbReference>
<feature type="transmembrane region" description="Helical" evidence="7">
    <location>
        <begin position="552"/>
        <end position="571"/>
    </location>
</feature>
<dbReference type="GO" id="GO:0034992">
    <property type="term" value="C:microtubule organizing center attachment site"/>
    <property type="evidence" value="ECO:0007669"/>
    <property type="project" value="TreeGrafter"/>
</dbReference>
<keyword evidence="5" id="KW-0539">Nucleus</keyword>
<evidence type="ECO:0000256" key="7">
    <source>
        <dbReference type="SAM" id="Phobius"/>
    </source>
</evidence>
<feature type="transmembrane region" description="Helical" evidence="7">
    <location>
        <begin position="260"/>
        <end position="278"/>
    </location>
</feature>
<dbReference type="PANTHER" id="PTHR28538:SF1">
    <property type="entry name" value="INTEGRAL INNER NUCLEAR MEMBRANE PROTEIN IMA1"/>
    <property type="match status" value="1"/>
</dbReference>
<gene>
    <name evidence="9" type="ORF">JMJ35_003235</name>
</gene>
<keyword evidence="10" id="KW-1185">Reference proteome</keyword>
<feature type="transmembrane region" description="Helical" evidence="7">
    <location>
        <begin position="290"/>
        <end position="309"/>
    </location>
</feature>
<feature type="domain" description="Ima1 N-terminal" evidence="8">
    <location>
        <begin position="10"/>
        <end position="84"/>
    </location>
</feature>
<evidence type="ECO:0000313" key="10">
    <source>
        <dbReference type="Proteomes" id="UP001166286"/>
    </source>
</evidence>
<feature type="region of interest" description="Disordered" evidence="6">
    <location>
        <begin position="370"/>
        <end position="403"/>
    </location>
</feature>
<evidence type="ECO:0000256" key="6">
    <source>
        <dbReference type="SAM" id="MobiDB-lite"/>
    </source>
</evidence>
<protein>
    <recommendedName>
        <fullName evidence="8">Ima1 N-terminal domain-containing protein</fullName>
    </recommendedName>
</protein>
<dbReference type="PANTHER" id="PTHR28538">
    <property type="entry name" value="INTEGRAL INNER NUCLEAR MEMBRANE PROTEIN IMA1"/>
    <property type="match status" value="1"/>
</dbReference>
<comment type="caution">
    <text evidence="9">The sequence shown here is derived from an EMBL/GenBank/DDBJ whole genome shotgun (WGS) entry which is preliminary data.</text>
</comment>
<name>A0AA39V3G6_9LECA</name>
<keyword evidence="3 7" id="KW-1133">Transmembrane helix</keyword>
<evidence type="ECO:0000256" key="2">
    <source>
        <dbReference type="ARBA" id="ARBA00022692"/>
    </source>
</evidence>
<keyword evidence="2 7" id="KW-0812">Transmembrane</keyword>
<evidence type="ECO:0000256" key="3">
    <source>
        <dbReference type="ARBA" id="ARBA00022989"/>
    </source>
</evidence>
<evidence type="ECO:0000259" key="8">
    <source>
        <dbReference type="Pfam" id="PF09779"/>
    </source>
</evidence>
<reference evidence="9" key="1">
    <citation type="submission" date="2023-03" db="EMBL/GenBank/DDBJ databases">
        <title>Complete genome of Cladonia borealis.</title>
        <authorList>
            <person name="Park H."/>
        </authorList>
    </citation>
    <scope>NUCLEOTIDE SEQUENCE</scope>
    <source>
        <strain evidence="9">ANT050790</strain>
    </source>
</reference>
<dbReference type="InterPro" id="IPR042321">
    <property type="entry name" value="Ima1"/>
</dbReference>
<evidence type="ECO:0000256" key="1">
    <source>
        <dbReference type="ARBA" id="ARBA00004473"/>
    </source>
</evidence>
<dbReference type="GO" id="GO:0005637">
    <property type="term" value="C:nuclear inner membrane"/>
    <property type="evidence" value="ECO:0007669"/>
    <property type="project" value="UniProtKB-SubCell"/>
</dbReference>
<organism evidence="9 10">
    <name type="scientific">Cladonia borealis</name>
    <dbReference type="NCBI Taxonomy" id="184061"/>
    <lineage>
        <taxon>Eukaryota</taxon>
        <taxon>Fungi</taxon>
        <taxon>Dikarya</taxon>
        <taxon>Ascomycota</taxon>
        <taxon>Pezizomycotina</taxon>
        <taxon>Lecanoromycetes</taxon>
        <taxon>OSLEUM clade</taxon>
        <taxon>Lecanoromycetidae</taxon>
        <taxon>Lecanorales</taxon>
        <taxon>Lecanorineae</taxon>
        <taxon>Cladoniaceae</taxon>
        <taxon>Cladonia</taxon>
    </lineage>
</organism>
<accession>A0AA39V3G6</accession>
<dbReference type="GO" id="GO:0044732">
    <property type="term" value="C:mitotic spindle pole body"/>
    <property type="evidence" value="ECO:0007669"/>
    <property type="project" value="TreeGrafter"/>
</dbReference>
<evidence type="ECO:0000256" key="4">
    <source>
        <dbReference type="ARBA" id="ARBA00023136"/>
    </source>
</evidence>
<evidence type="ECO:0000256" key="5">
    <source>
        <dbReference type="ARBA" id="ARBA00023242"/>
    </source>
</evidence>
<feature type="transmembrane region" description="Helical" evidence="7">
    <location>
        <begin position="221"/>
        <end position="239"/>
    </location>
</feature>
<comment type="subcellular location">
    <subcellularLocation>
        <location evidence="1">Nucleus inner membrane</location>
        <topology evidence="1">Multi-pass membrane protein</topology>
    </subcellularLocation>
</comment>
<dbReference type="Proteomes" id="UP001166286">
    <property type="component" value="Unassembled WGS sequence"/>
</dbReference>
<evidence type="ECO:0000313" key="9">
    <source>
        <dbReference type="EMBL" id="KAK0514618.1"/>
    </source>
</evidence>